<dbReference type="Pfam" id="PF04518">
    <property type="entry name" value="Effector_1"/>
    <property type="match status" value="1"/>
</dbReference>
<dbReference type="OMA" id="HIAQREM"/>
<evidence type="ECO:0000313" key="2">
    <source>
        <dbReference type="EMBL" id="AJR10976.1"/>
    </source>
</evidence>
<dbReference type="RefSeq" id="WP_010231919.1">
    <property type="nucleotide sequence ID" value="NZ_CP007217.1"/>
</dbReference>
<dbReference type="Proteomes" id="UP000260363">
    <property type="component" value="Chromosome"/>
</dbReference>
<evidence type="ECO:0008006" key="4">
    <source>
        <dbReference type="Google" id="ProtNLM"/>
    </source>
</evidence>
<dbReference type="PATRIC" id="fig|83560.10.peg.941"/>
<dbReference type="InterPro" id="IPR007606">
    <property type="entry name" value="T3SS_effector"/>
</dbReference>
<feature type="compositionally biased region" description="Polar residues" evidence="1">
    <location>
        <begin position="84"/>
        <end position="99"/>
    </location>
</feature>
<reference evidence="2 3" key="1">
    <citation type="submission" date="2014-02" db="EMBL/GenBank/DDBJ databases">
        <authorList>
            <person name="Chen C."/>
            <person name="Conrad T.A."/>
            <person name="Zhou Z."/>
            <person name="Lai Z."/>
            <person name="Zhong G."/>
        </authorList>
    </citation>
    <scope>NUCLEOTIDE SEQUENCE [LARGE SCALE GENOMIC DNA]</scope>
    <source>
        <strain evidence="2 3">Nigg3-28</strain>
    </source>
</reference>
<accession>A0A070A0L5</accession>
<dbReference type="KEGG" id="cmg:NC81_04625"/>
<gene>
    <name evidence="2" type="ORF">BD36_04895</name>
</gene>
<organism evidence="2 3">
    <name type="scientific">Chlamydia muridarum</name>
    <dbReference type="NCBI Taxonomy" id="83560"/>
    <lineage>
        <taxon>Bacteria</taxon>
        <taxon>Pseudomonadati</taxon>
        <taxon>Chlamydiota</taxon>
        <taxon>Chlamydiia</taxon>
        <taxon>Chlamydiales</taxon>
        <taxon>Chlamydiaceae</taxon>
        <taxon>Chlamydia/Chlamydophila group</taxon>
        <taxon>Chlamydia</taxon>
    </lineage>
</organism>
<dbReference type="EMBL" id="CP007217">
    <property type="protein sequence ID" value="AJR10976.1"/>
    <property type="molecule type" value="Genomic_DNA"/>
</dbReference>
<dbReference type="KEGG" id="cmm:NC80_04605"/>
<name>A0A070A0L5_CHLMR</name>
<sequence>MNRINYTQGSLTDYNSALEAIAKKITQPSSSEKVISQVTQYEQLKIEQEVLKALLVSFDQKANQQYRSLLQRLEQFDLDRQTERSPQNSHIQEQPLSSTQAENQVVAVVNADSNTPAFTGIKQSWAVRLVQGMRELLEQILVEESLFTEEEKGDLLAVRMDAASLQDKKENLSSEDIRSLFLLSKDVVSVLQRASVSSTQKLTWMQSLSQVFGTEETLAQSFARMRLDNFQVILSAIKERLPADKFLAFQDIASEISSIQQSGKEFLSQEHIEAIARVGGHISSQIIESDLKASYKVDLCQRIAAMYQEQVDAVQAYHGLEQEALLVNSWQSSHFVQVIALVASLMQMLSPTSEEERILLNPAMMVSVLPTVQAIGFRFDSLTAEQQQMVNDALSSLHHQKMDEYLGVLWTHLLLVNCQNQETGVLEGVEESLEEALNGLSPTFILTAKMREIVQECAQNGHVTLTNGERYALFSYNEVGATICDELALGDSFHQVLGTILAVALSKAEVFEQERERFILAADMEKNVLHQHIAQREMKSQFLSKMQADLDAGKTFAQTKSVEASPLPSAVASVLIDHYMPKEVRFLKAISDRLYYGNMGSTIGNTVLETISPYVNSATYFGFANYIGQPPATGKTGPNIFAGSVDSAKEKLEEEKQQVDSFLEITANAKTVVNNQKTLVAADAGLSAEQKKKISDELTQYTSILDAISNALSSLKTNLAPLSIEAVSGVDGVFEVRNGLNGADGTNWRLVLQTLEDTVVSGEVGSPVNIGMFQMQALVHSNQQAYADMGQNFQLELQMHLTTMQQEWMVVATSLQLLNQIYLGLARSLIR</sequence>
<protein>
    <recommendedName>
        <fullName evidence="4">Effector from type III secretion system family protein</fullName>
    </recommendedName>
</protein>
<evidence type="ECO:0000313" key="3">
    <source>
        <dbReference type="Proteomes" id="UP000260363"/>
    </source>
</evidence>
<feature type="region of interest" description="Disordered" evidence="1">
    <location>
        <begin position="80"/>
        <end position="99"/>
    </location>
</feature>
<dbReference type="GeneID" id="1246280"/>
<dbReference type="KEGG" id="cmx:DNC_04635"/>
<dbReference type="AlphaFoldDB" id="A0A070A0L5"/>
<proteinExistence type="predicted"/>
<evidence type="ECO:0000256" key="1">
    <source>
        <dbReference type="SAM" id="MobiDB-lite"/>
    </source>
</evidence>